<dbReference type="EMBL" id="JACBPP010000002">
    <property type="protein sequence ID" value="KAF8004152.1"/>
    <property type="molecule type" value="Genomic_DNA"/>
</dbReference>
<gene>
    <name evidence="2" type="ORF">HF325_001600</name>
</gene>
<evidence type="ECO:0000313" key="3">
    <source>
        <dbReference type="Proteomes" id="UP000649328"/>
    </source>
</evidence>
<dbReference type="Proteomes" id="UP000649328">
    <property type="component" value="Unassembled WGS sequence"/>
</dbReference>
<reference evidence="2" key="1">
    <citation type="submission" date="2020-10" db="EMBL/GenBank/DDBJ databases">
        <title>The Whole-Genome Sequence of Metschnikowia persimmonesis, a Novel Endophytic Yeast Species Isolated from Medicinal Plant Diospyros kaki Thumb.</title>
        <authorList>
            <person name="Rahmat E."/>
            <person name="Kang Y."/>
        </authorList>
    </citation>
    <scope>NUCLEOTIDE SEQUENCE</scope>
    <source>
        <strain evidence="2">KIOM G15050</strain>
    </source>
</reference>
<name>A0A8H7LGL3_9ASCO</name>
<dbReference type="AlphaFoldDB" id="A0A8H7LGL3"/>
<evidence type="ECO:0000256" key="1">
    <source>
        <dbReference type="SAM" id="MobiDB-lite"/>
    </source>
</evidence>
<evidence type="ECO:0000313" key="2">
    <source>
        <dbReference type="EMBL" id="KAF8004152.1"/>
    </source>
</evidence>
<feature type="compositionally biased region" description="Polar residues" evidence="1">
    <location>
        <begin position="32"/>
        <end position="45"/>
    </location>
</feature>
<feature type="compositionally biased region" description="Polar residues" evidence="1">
    <location>
        <begin position="13"/>
        <end position="24"/>
    </location>
</feature>
<sequence length="149" mass="16347">MSQMHTPPRKIMSPNTSLGSNSSEGELDKSLGLSTPASSQGTPQLQAAPIFPPRKVSFGLPTAKSPREAQGKRVKCEIKTQTNDNVVVRVNVAEIPHIDAFKAAIYLKYAYNNLFIRVEEGGSYEEIDSPEFDMMAMIRLSDTVSMLVT</sequence>
<feature type="region of interest" description="Disordered" evidence="1">
    <location>
        <begin position="1"/>
        <end position="49"/>
    </location>
</feature>
<protein>
    <submittedName>
        <fullName evidence="2">Uncharacterized protein</fullName>
    </submittedName>
</protein>
<comment type="caution">
    <text evidence="2">The sequence shown here is derived from an EMBL/GenBank/DDBJ whole genome shotgun (WGS) entry which is preliminary data.</text>
</comment>
<proteinExistence type="predicted"/>
<organism evidence="2 3">
    <name type="scientific">Metschnikowia pulcherrima</name>
    <dbReference type="NCBI Taxonomy" id="27326"/>
    <lineage>
        <taxon>Eukaryota</taxon>
        <taxon>Fungi</taxon>
        <taxon>Dikarya</taxon>
        <taxon>Ascomycota</taxon>
        <taxon>Saccharomycotina</taxon>
        <taxon>Pichiomycetes</taxon>
        <taxon>Metschnikowiaceae</taxon>
        <taxon>Metschnikowia</taxon>
    </lineage>
</organism>
<accession>A0A8H7LGL3</accession>
<keyword evidence="3" id="KW-1185">Reference proteome</keyword>